<protein>
    <submittedName>
        <fullName evidence="1">Uncharacterized protein</fullName>
    </submittedName>
</protein>
<accession>A0ABP7TLA3</accession>
<comment type="caution">
    <text evidence="1">The sequence shown here is derived from an EMBL/GenBank/DDBJ whole genome shotgun (WGS) entry which is preliminary data.</text>
</comment>
<proteinExistence type="predicted"/>
<keyword evidence="2" id="KW-1185">Reference proteome</keyword>
<dbReference type="EMBL" id="BAABDK010000010">
    <property type="protein sequence ID" value="GAA4027964.1"/>
    <property type="molecule type" value="Genomic_DNA"/>
</dbReference>
<name>A0ABP7TLA3_9BACT</name>
<sequence>MCRIIYCFFKRRRADKIIFYNQWDRVGAGNMGAADQANLNAFKLGFGDGRPQWIPGGAGLVRG</sequence>
<organism evidence="1 2">
    <name type="scientific">Hymenobacter glaciei</name>
    <dbReference type="NCBI Taxonomy" id="877209"/>
    <lineage>
        <taxon>Bacteria</taxon>
        <taxon>Pseudomonadati</taxon>
        <taxon>Bacteroidota</taxon>
        <taxon>Cytophagia</taxon>
        <taxon>Cytophagales</taxon>
        <taxon>Hymenobacteraceae</taxon>
        <taxon>Hymenobacter</taxon>
    </lineage>
</organism>
<gene>
    <name evidence="1" type="ORF">GCM10022409_09990</name>
</gene>
<evidence type="ECO:0000313" key="1">
    <source>
        <dbReference type="EMBL" id="GAA4027964.1"/>
    </source>
</evidence>
<evidence type="ECO:0000313" key="2">
    <source>
        <dbReference type="Proteomes" id="UP001501469"/>
    </source>
</evidence>
<reference evidence="2" key="1">
    <citation type="journal article" date="2019" name="Int. J. Syst. Evol. Microbiol.">
        <title>The Global Catalogue of Microorganisms (GCM) 10K type strain sequencing project: providing services to taxonomists for standard genome sequencing and annotation.</title>
        <authorList>
            <consortium name="The Broad Institute Genomics Platform"/>
            <consortium name="The Broad Institute Genome Sequencing Center for Infectious Disease"/>
            <person name="Wu L."/>
            <person name="Ma J."/>
        </authorList>
    </citation>
    <scope>NUCLEOTIDE SEQUENCE [LARGE SCALE GENOMIC DNA]</scope>
    <source>
        <strain evidence="2">JCM 17225</strain>
    </source>
</reference>
<dbReference type="Proteomes" id="UP001501469">
    <property type="component" value="Unassembled WGS sequence"/>
</dbReference>